<dbReference type="PANTHER" id="PTHR33887:SF4">
    <property type="entry name" value="AB2-183"/>
    <property type="match status" value="1"/>
</dbReference>
<evidence type="ECO:0000256" key="4">
    <source>
        <dbReference type="SAM" id="SignalP"/>
    </source>
</evidence>
<dbReference type="Pfam" id="PF21605">
    <property type="entry name" value="CRLF2-like_D2"/>
    <property type="match status" value="1"/>
</dbReference>
<keyword evidence="3" id="KW-0812">Transmembrane</keyword>
<evidence type="ECO:0000259" key="5">
    <source>
        <dbReference type="PROSITE" id="PS50853"/>
    </source>
</evidence>
<dbReference type="EMBL" id="KN124216">
    <property type="protein sequence ID" value="KFO21978.1"/>
    <property type="molecule type" value="Genomic_DNA"/>
</dbReference>
<dbReference type="FunFam" id="2.60.40.10:FF:000754">
    <property type="entry name" value="Cytokine receptor common subunit gamma"/>
    <property type="match status" value="1"/>
</dbReference>
<evidence type="ECO:0000256" key="1">
    <source>
        <dbReference type="ARBA" id="ARBA00008159"/>
    </source>
</evidence>
<dbReference type="CDD" id="cd00063">
    <property type="entry name" value="FN3"/>
    <property type="match status" value="1"/>
</dbReference>
<feature type="chain" id="PRO_5001872708" evidence="4">
    <location>
        <begin position="23"/>
        <end position="578"/>
    </location>
</feature>
<dbReference type="Proteomes" id="UP000028990">
    <property type="component" value="Unassembled WGS sequence"/>
</dbReference>
<evidence type="ECO:0000313" key="6">
    <source>
        <dbReference type="EMBL" id="KFO21978.1"/>
    </source>
</evidence>
<dbReference type="Pfam" id="PF15874">
    <property type="entry name" value="Il2rg"/>
    <property type="match status" value="1"/>
</dbReference>
<name>A0A091CV82_FUKDA</name>
<dbReference type="InterPro" id="IPR013783">
    <property type="entry name" value="Ig-like_fold"/>
</dbReference>
<evidence type="ECO:0000256" key="3">
    <source>
        <dbReference type="SAM" id="Phobius"/>
    </source>
</evidence>
<dbReference type="PROSITE" id="PS50853">
    <property type="entry name" value="FN3"/>
    <property type="match status" value="1"/>
</dbReference>
<keyword evidence="3" id="KW-1133">Transmembrane helix</keyword>
<protein>
    <submittedName>
        <fullName evidence="6">Cytokine receptor common subunit gamma</fullName>
    </submittedName>
</protein>
<dbReference type="InterPro" id="IPR048648">
    <property type="entry name" value="CRLF2-like_D2"/>
</dbReference>
<proteinExistence type="inferred from homology"/>
<dbReference type="InterPro" id="IPR039471">
    <property type="entry name" value="CXorf65-like"/>
</dbReference>
<dbReference type="Gene3D" id="2.60.40.10">
    <property type="entry name" value="Immunoglobulins"/>
    <property type="match status" value="2"/>
</dbReference>
<keyword evidence="7" id="KW-1185">Reference proteome</keyword>
<accession>A0A091CV82</accession>
<organism evidence="6 7">
    <name type="scientific">Fukomys damarensis</name>
    <name type="common">Damaraland mole rat</name>
    <name type="synonym">Cryptomys damarensis</name>
    <dbReference type="NCBI Taxonomy" id="885580"/>
    <lineage>
        <taxon>Eukaryota</taxon>
        <taxon>Metazoa</taxon>
        <taxon>Chordata</taxon>
        <taxon>Craniata</taxon>
        <taxon>Vertebrata</taxon>
        <taxon>Euteleostomi</taxon>
        <taxon>Mammalia</taxon>
        <taxon>Eutheria</taxon>
        <taxon>Euarchontoglires</taxon>
        <taxon>Glires</taxon>
        <taxon>Rodentia</taxon>
        <taxon>Hystricomorpha</taxon>
        <taxon>Bathyergidae</taxon>
        <taxon>Fukomys</taxon>
    </lineage>
</organism>
<comment type="similarity">
    <text evidence="1">Belongs to the type I cytokine receptor family. Type 5 subfamily.</text>
</comment>
<dbReference type="eggNOG" id="ENOG502S153">
    <property type="taxonomic scope" value="Eukaryota"/>
</dbReference>
<dbReference type="STRING" id="885580.ENSFDAP00000013100"/>
<evidence type="ECO:0000313" key="7">
    <source>
        <dbReference type="Proteomes" id="UP000028990"/>
    </source>
</evidence>
<dbReference type="InterPro" id="IPR053856">
    <property type="entry name" value="TSLPR_D1"/>
</dbReference>
<dbReference type="InterPro" id="IPR003961">
    <property type="entry name" value="FN3_dom"/>
</dbReference>
<keyword evidence="3" id="KW-0472">Membrane</keyword>
<dbReference type="InterPro" id="IPR036116">
    <property type="entry name" value="FN3_sf"/>
</dbReference>
<feature type="transmembrane region" description="Helical" evidence="3">
    <location>
        <begin position="264"/>
        <end position="291"/>
    </location>
</feature>
<gene>
    <name evidence="6" type="ORF">H920_16619</name>
</gene>
<feature type="signal peptide" evidence="4">
    <location>
        <begin position="1"/>
        <end position="22"/>
    </location>
</feature>
<keyword evidence="4" id="KW-0732">Signal</keyword>
<reference evidence="6 7" key="1">
    <citation type="submission" date="2013-11" db="EMBL/GenBank/DDBJ databases">
        <title>The Damaraland mole rat (Fukomys damarensis) genome and evolution of African mole rats.</title>
        <authorList>
            <person name="Gladyshev V.N."/>
            <person name="Fang X."/>
        </authorList>
    </citation>
    <scope>NUCLEOTIDE SEQUENCE [LARGE SCALE GENOMIC DNA]</scope>
    <source>
        <tissue evidence="6">Liver</tissue>
    </source>
</reference>
<dbReference type="PANTHER" id="PTHR33887">
    <property type="entry name" value="PB1 DOMAIN-CONTAINING PROTEIN"/>
    <property type="match status" value="1"/>
</dbReference>
<sequence length="578" mass="66042">MLKPSLPLRSLLLLQLPLLGVGLNPTVLKPSGNEDTTAEVQCFVFNGEYMNCTWNSSSEPQPTNLTLRYGYEKGRGDCTGEEEEVGWMRETTRRPRKYKNSDNYKVQECGHYLFSKEITSGCWLQENEIRLYETFVVQLQDPREPRRQMEQKLKLQNLVIPWAPENLTLRNLSESQLELSWSNRYSLDRCLQHLVQYRSDWDSSWTEQQVDHKQSFSLPSVDGQKLYTFRVQSRFNPLCGSAQRWSEWSHPVHWGSNTSKENPWLFITKAVLIPVGSMGLIISLFFVYCWLERTMPRIPTLKNLEDLVTEYHGNFSAWSGVSKGLAESLQPDYSERLCHVNNQQFLVNTNCSVLLLMHYTRSKVGLNKQDIIDLCDESGTMKMFFMMKTPGEYASKFLTPRETYYVCKVLHGPPGTGIANSYRAIVPLLKNPEPQLVGALRTQCEILERNRVKMLKMTLEAKRIASMKSTVSLRVRVLKCGLSFSHQQTEYSSLLLKEFNFLTESLSPFVRYLPSRASLFINLFCLSSPNQENRRNVGPLLLARACTTGAGPLLLARACTTGAEVFVVGGIDVANSIK</sequence>
<evidence type="ECO:0000256" key="2">
    <source>
        <dbReference type="ARBA" id="ARBA00023157"/>
    </source>
</evidence>
<dbReference type="Pfam" id="PF22012">
    <property type="entry name" value="TSLPR_D1"/>
    <property type="match status" value="2"/>
</dbReference>
<keyword evidence="2" id="KW-1015">Disulfide bond</keyword>
<feature type="domain" description="Fibronectin type-III" evidence="5">
    <location>
        <begin position="163"/>
        <end position="261"/>
    </location>
</feature>
<keyword evidence="6" id="KW-0675">Receptor</keyword>
<dbReference type="SMART" id="SM00060">
    <property type="entry name" value="FN3"/>
    <property type="match status" value="1"/>
</dbReference>
<dbReference type="AlphaFoldDB" id="A0A091CV82"/>
<dbReference type="SUPFAM" id="SSF49265">
    <property type="entry name" value="Fibronectin type III"/>
    <property type="match status" value="2"/>
</dbReference>